<evidence type="ECO:0000313" key="2">
    <source>
        <dbReference type="Proteomes" id="UP001324634"/>
    </source>
</evidence>
<evidence type="ECO:0000313" key="1">
    <source>
        <dbReference type="EMBL" id="WPU66972.1"/>
    </source>
</evidence>
<reference evidence="1 2" key="1">
    <citation type="submission" date="2023-11" db="EMBL/GenBank/DDBJ databases">
        <title>Peredibacter starrii A3.12.</title>
        <authorList>
            <person name="Mitchell R.J."/>
        </authorList>
    </citation>
    <scope>NUCLEOTIDE SEQUENCE [LARGE SCALE GENOMIC DNA]</scope>
    <source>
        <strain evidence="1 2">A3.12</strain>
    </source>
</reference>
<accession>A0AAX4HUZ8</accession>
<organism evidence="1 2">
    <name type="scientific">Peredibacter starrii</name>
    <dbReference type="NCBI Taxonomy" id="28202"/>
    <lineage>
        <taxon>Bacteria</taxon>
        <taxon>Pseudomonadati</taxon>
        <taxon>Bdellovibrionota</taxon>
        <taxon>Bacteriovoracia</taxon>
        <taxon>Bacteriovoracales</taxon>
        <taxon>Bacteriovoracaceae</taxon>
        <taxon>Peredibacter</taxon>
    </lineage>
</organism>
<name>A0AAX4HUZ8_9BACT</name>
<dbReference type="AlphaFoldDB" id="A0AAX4HUZ8"/>
<dbReference type="RefSeq" id="WP_321399704.1">
    <property type="nucleotide sequence ID" value="NZ_CP139487.1"/>
</dbReference>
<gene>
    <name evidence="1" type="ORF">SOO65_09435</name>
</gene>
<protein>
    <submittedName>
        <fullName evidence="1">Uncharacterized protein</fullName>
    </submittedName>
</protein>
<proteinExistence type="predicted"/>
<sequence>MNKLFTLGFLLVLSQNLKASDICSRSSQDLRVFLDQNSSRISFKNDGGLFNQGVCWWHNRMQRSSAYLVSYEPSLPPPSRPELLKILLSLRNMDSAVVIPGYEDFLTFSQDYKKEIQEILDGWQKLDGFFNFQWIRGISGQSELPSEQMLARMRDVYTYYKYTPAPLWIMAQIKGLTSHSFLILRMHEIANGYEMELIDSNHPQETVKLTYHEGDTALRVEGGKYTFVPYVGFQNDYKKIGEALKRRCGEKTFPIDLSDLKEGQIEL</sequence>
<dbReference type="Proteomes" id="UP001324634">
    <property type="component" value="Chromosome"/>
</dbReference>
<dbReference type="KEGG" id="psti:SOO65_09435"/>
<keyword evidence="2" id="KW-1185">Reference proteome</keyword>
<dbReference type="EMBL" id="CP139487">
    <property type="protein sequence ID" value="WPU66972.1"/>
    <property type="molecule type" value="Genomic_DNA"/>
</dbReference>